<dbReference type="AlphaFoldDB" id="M1B5P3"/>
<proteinExistence type="predicted"/>
<evidence type="ECO:0000313" key="3">
    <source>
        <dbReference type="Proteomes" id="UP000011115"/>
    </source>
</evidence>
<dbReference type="PaxDb" id="4113-PGSC0003DMT400037677"/>
<keyword evidence="3" id="KW-1185">Reference proteome</keyword>
<dbReference type="OMA" id="GSHDYAR"/>
<reference evidence="3" key="1">
    <citation type="journal article" date="2011" name="Nature">
        <title>Genome sequence and analysis of the tuber crop potato.</title>
        <authorList>
            <consortium name="The Potato Genome Sequencing Consortium"/>
        </authorList>
    </citation>
    <scope>NUCLEOTIDE SEQUENCE [LARGE SCALE GENOMIC DNA]</scope>
    <source>
        <strain evidence="3">cv. DM1-3 516 R44</strain>
    </source>
</reference>
<dbReference type="Gramene" id="PGSC0003DMT400037677">
    <property type="protein sequence ID" value="PGSC0003DMT400037677"/>
    <property type="gene ID" value="PGSC0003DMG400014534"/>
</dbReference>
<reference evidence="2" key="2">
    <citation type="submission" date="2015-06" db="UniProtKB">
        <authorList>
            <consortium name="EnsemblPlants"/>
        </authorList>
    </citation>
    <scope>IDENTIFICATION</scope>
    <source>
        <strain evidence="2">DM1-3 516 R44</strain>
    </source>
</reference>
<evidence type="ECO:0000256" key="1">
    <source>
        <dbReference type="SAM" id="MobiDB-lite"/>
    </source>
</evidence>
<feature type="region of interest" description="Disordered" evidence="1">
    <location>
        <begin position="132"/>
        <end position="166"/>
    </location>
</feature>
<dbReference type="HOGENOM" id="CLU_1117329_0_0_1"/>
<sequence>MTDEGDVNAASTTNVRLDGGKKNRKGKKHQKVSDDDHGEEPIDVTPGEEWIARVETARQAVEILGRLLNVADGKFKTLEDFILEEIDNIRKEIEGRQHAEFEMKEAITSLECRLMEALSTIETMKTEMKALKEDRGKVEEQRPHPKNHDIYMSDGKKFGRHGDTEKKAETAKRNGCYICGGSHDYARCPELKSLGAILRERKKKDAQDQGQGTKMTQLGLIGQCGAITK</sequence>
<organism evidence="2 3">
    <name type="scientific">Solanum tuberosum</name>
    <name type="common">Potato</name>
    <dbReference type="NCBI Taxonomy" id="4113"/>
    <lineage>
        <taxon>Eukaryota</taxon>
        <taxon>Viridiplantae</taxon>
        <taxon>Streptophyta</taxon>
        <taxon>Embryophyta</taxon>
        <taxon>Tracheophyta</taxon>
        <taxon>Spermatophyta</taxon>
        <taxon>Magnoliopsida</taxon>
        <taxon>eudicotyledons</taxon>
        <taxon>Gunneridae</taxon>
        <taxon>Pentapetalae</taxon>
        <taxon>asterids</taxon>
        <taxon>lamiids</taxon>
        <taxon>Solanales</taxon>
        <taxon>Solanaceae</taxon>
        <taxon>Solanoideae</taxon>
        <taxon>Solaneae</taxon>
        <taxon>Solanum</taxon>
    </lineage>
</organism>
<accession>M1B5P3</accession>
<dbReference type="Proteomes" id="UP000011115">
    <property type="component" value="Unassembled WGS sequence"/>
</dbReference>
<dbReference type="InParanoid" id="M1B5P3"/>
<dbReference type="EnsemblPlants" id="PGSC0003DMT400037677">
    <property type="protein sequence ID" value="PGSC0003DMT400037677"/>
    <property type="gene ID" value="PGSC0003DMG400014534"/>
</dbReference>
<protein>
    <submittedName>
        <fullName evidence="2">Uncharacterized protein</fullName>
    </submittedName>
</protein>
<name>M1B5P3_SOLTU</name>
<feature type="region of interest" description="Disordered" evidence="1">
    <location>
        <begin position="1"/>
        <end position="46"/>
    </location>
</feature>
<evidence type="ECO:0000313" key="2">
    <source>
        <dbReference type="EnsemblPlants" id="PGSC0003DMT400037677"/>
    </source>
</evidence>